<evidence type="ECO:0000256" key="1">
    <source>
        <dbReference type="SAM" id="MobiDB-lite"/>
    </source>
</evidence>
<evidence type="ECO:0000313" key="2">
    <source>
        <dbReference type="EMBL" id="CAF1155246.1"/>
    </source>
</evidence>
<dbReference type="EMBL" id="CAJNOV010003853">
    <property type="protein sequence ID" value="CAF1155246.1"/>
    <property type="molecule type" value="Genomic_DNA"/>
</dbReference>
<accession>A0A814T4Z8</accession>
<sequence length="362" mass="42049">MSSTNDTHQHLFVQSQLKSILKKSPSPRFLDSSMNFENDQYSNIILSTPYENEKQYDIDEIASNNNNSNHMSVLNDSRSVKKDNSNLSPIELPLPMATSNENSCQYKIDTRLIGTNPPVKSSRSSSPSLHTSDDEHEHRQPQQRIRTKPKKKYYRPFVINGAVPLSASSSDNNDERKAKRTLIESKTALLHSNKSRQKDMQLDEFMRKYQQRGGIHIPIINECHIHEQDLINHNNGNNNHDFHFAKQQNPYVNKKRLTMDDTISLLESVDHMTLSLKTFSPLQLLFDVARTNEFDRRTRIDRIRQYVEEQIGITAFLTIYKLLKSSQIPIDIQRKPFCYYANCIPHLCCLIMLESEQQKDRL</sequence>
<evidence type="ECO:0000313" key="3">
    <source>
        <dbReference type="EMBL" id="CAF5043860.1"/>
    </source>
</evidence>
<dbReference type="Proteomes" id="UP000681967">
    <property type="component" value="Unassembled WGS sequence"/>
</dbReference>
<feature type="compositionally biased region" description="Basic and acidic residues" evidence="1">
    <location>
        <begin position="131"/>
        <end position="140"/>
    </location>
</feature>
<proteinExistence type="predicted"/>
<name>A0A814T4Z8_9BILA</name>
<dbReference type="Proteomes" id="UP000663855">
    <property type="component" value="Unassembled WGS sequence"/>
</dbReference>
<gene>
    <name evidence="3" type="ORF">BYL167_LOCUS57236</name>
    <name evidence="2" type="ORF">CJN711_LOCUS9731</name>
</gene>
<comment type="caution">
    <text evidence="2">The sequence shown here is derived from an EMBL/GenBank/DDBJ whole genome shotgun (WGS) entry which is preliminary data.</text>
</comment>
<feature type="compositionally biased region" description="Low complexity" evidence="1">
    <location>
        <begin position="121"/>
        <end position="130"/>
    </location>
</feature>
<feature type="region of interest" description="Disordered" evidence="1">
    <location>
        <begin position="112"/>
        <end position="153"/>
    </location>
</feature>
<reference evidence="2" key="1">
    <citation type="submission" date="2021-02" db="EMBL/GenBank/DDBJ databases">
        <authorList>
            <person name="Nowell W R."/>
        </authorList>
    </citation>
    <scope>NUCLEOTIDE SEQUENCE</scope>
</reference>
<dbReference type="EMBL" id="CAJOBH010224528">
    <property type="protein sequence ID" value="CAF5043860.1"/>
    <property type="molecule type" value="Genomic_DNA"/>
</dbReference>
<organism evidence="2 4">
    <name type="scientific">Rotaria magnacalcarata</name>
    <dbReference type="NCBI Taxonomy" id="392030"/>
    <lineage>
        <taxon>Eukaryota</taxon>
        <taxon>Metazoa</taxon>
        <taxon>Spiralia</taxon>
        <taxon>Gnathifera</taxon>
        <taxon>Rotifera</taxon>
        <taxon>Eurotatoria</taxon>
        <taxon>Bdelloidea</taxon>
        <taxon>Philodinida</taxon>
        <taxon>Philodinidae</taxon>
        <taxon>Rotaria</taxon>
    </lineage>
</organism>
<evidence type="ECO:0000313" key="4">
    <source>
        <dbReference type="Proteomes" id="UP000663855"/>
    </source>
</evidence>
<protein>
    <submittedName>
        <fullName evidence="2">Uncharacterized protein</fullName>
    </submittedName>
</protein>
<dbReference type="AlphaFoldDB" id="A0A814T4Z8"/>